<accession>A0A9X1XIM5</accession>
<organism evidence="10 11">
    <name type="scientific">Vibrio amylolyticus</name>
    <dbReference type="NCBI Taxonomy" id="2847292"/>
    <lineage>
        <taxon>Bacteria</taxon>
        <taxon>Pseudomonadati</taxon>
        <taxon>Pseudomonadota</taxon>
        <taxon>Gammaproteobacteria</taxon>
        <taxon>Vibrionales</taxon>
        <taxon>Vibrionaceae</taxon>
        <taxon>Vibrio</taxon>
    </lineage>
</organism>
<protein>
    <submittedName>
        <fullName evidence="10">Metalloprotease PmbA</fullName>
        <ecNumber evidence="10">3.4.24.-</ecNumber>
    </submittedName>
</protein>
<dbReference type="InterPro" id="IPR036059">
    <property type="entry name" value="TldD/PmbA_sf"/>
</dbReference>
<evidence type="ECO:0000256" key="5">
    <source>
        <dbReference type="ARBA" id="ARBA00022801"/>
    </source>
</evidence>
<dbReference type="AlphaFoldDB" id="A0A9X1XIM5"/>
<evidence type="ECO:0000313" key="11">
    <source>
        <dbReference type="Proteomes" id="UP001139559"/>
    </source>
</evidence>
<evidence type="ECO:0000256" key="6">
    <source>
        <dbReference type="ARBA" id="ARBA00023049"/>
    </source>
</evidence>
<dbReference type="Pfam" id="PF19290">
    <property type="entry name" value="PmbA_TldD_2nd"/>
    <property type="match status" value="1"/>
</dbReference>
<dbReference type="SUPFAM" id="SSF111283">
    <property type="entry name" value="Putative modulator of DNA gyrase, PmbA/TldD"/>
    <property type="match status" value="1"/>
</dbReference>
<keyword evidence="6 10" id="KW-0482">Metalloprotease</keyword>
<sequence>MDVKQQVAQQRVDLEAAVAKALEMASVSADAAEVAITKSTGLSVSTRMCEVENVEFNSDGALGITVYRNQQKGSASTSDLSDKAIAQTVAAALDIAQYTSADPHAGPAPAEFMVKEIPDLDLFHPDTPDPDYAAKIAIAAEQKALSISDKIKQSDGASYDSHYGVKVYGNSHGLLASYASSRHSTSCCVIGQGKNGEMERDYSYTLARHRDELWTPETVGQQAAEKTISRLDARKLTTGSYPVMFAADVATGLIGHLVMAISGGNLYRKSSFLLDKLGEKILPEWFNISERPHVLRGLASSPFDSEGVYTQDREIITDGVLATYLITSYAARKMNMQVTGHAGGIHNWYVQSTGQNFEQMLKELGTGLLVTEVMGQGVNIVTGDYSRGAAGFWVENGEIQYPVSEITIAGDLKEMLSRIVAVGSDVETRSQIQTGSILLDSMKIAGE</sequence>
<dbReference type="RefSeq" id="WP_248008191.1">
    <property type="nucleotide sequence ID" value="NZ_JAJHVV010000004.1"/>
</dbReference>
<comment type="subcellular location">
    <subcellularLocation>
        <location evidence="1">Cytoplasm</location>
    </subcellularLocation>
</comment>
<dbReference type="InterPro" id="IPR035068">
    <property type="entry name" value="TldD/PmbA_N"/>
</dbReference>
<evidence type="ECO:0000256" key="3">
    <source>
        <dbReference type="ARBA" id="ARBA00022490"/>
    </source>
</evidence>
<dbReference type="Pfam" id="PF01523">
    <property type="entry name" value="PmbA_TldD_1st"/>
    <property type="match status" value="1"/>
</dbReference>
<dbReference type="Pfam" id="PF19289">
    <property type="entry name" value="PmbA_TldD_3rd"/>
    <property type="match status" value="1"/>
</dbReference>
<dbReference type="InterPro" id="IPR047657">
    <property type="entry name" value="PmbA"/>
</dbReference>
<evidence type="ECO:0000256" key="2">
    <source>
        <dbReference type="ARBA" id="ARBA00005836"/>
    </source>
</evidence>
<reference evidence="10" key="1">
    <citation type="submission" date="2021-11" db="EMBL/GenBank/DDBJ databases">
        <title>Vibrio ZSDE26 sp. nov. and Vibrio ZSDZ34 sp. nov., isolated from coastal seawater in Qingdao.</title>
        <authorList>
            <person name="Zhang P."/>
        </authorList>
    </citation>
    <scope>NUCLEOTIDE SEQUENCE</scope>
    <source>
        <strain evidence="10">ZSDE26</strain>
    </source>
</reference>
<dbReference type="GO" id="GO:0005829">
    <property type="term" value="C:cytosol"/>
    <property type="evidence" value="ECO:0007669"/>
    <property type="project" value="TreeGrafter"/>
</dbReference>
<dbReference type="Proteomes" id="UP001139559">
    <property type="component" value="Unassembled WGS sequence"/>
</dbReference>
<comment type="caution">
    <text evidence="10">The sequence shown here is derived from an EMBL/GenBank/DDBJ whole genome shotgun (WGS) entry which is preliminary data.</text>
</comment>
<dbReference type="InterPro" id="IPR045570">
    <property type="entry name" value="Metalloprtase-TldD/E_cen_dom"/>
</dbReference>
<evidence type="ECO:0000256" key="1">
    <source>
        <dbReference type="ARBA" id="ARBA00004496"/>
    </source>
</evidence>
<dbReference type="PANTHER" id="PTHR43421">
    <property type="entry name" value="METALLOPROTEASE PMBA"/>
    <property type="match status" value="1"/>
</dbReference>
<name>A0A9X1XIM5_9VIBR</name>
<comment type="similarity">
    <text evidence="2">Belongs to the peptidase U62 family.</text>
</comment>
<dbReference type="NCBIfam" id="NF008268">
    <property type="entry name" value="PRK11040.1"/>
    <property type="match status" value="1"/>
</dbReference>
<evidence type="ECO:0000259" key="9">
    <source>
        <dbReference type="Pfam" id="PF19290"/>
    </source>
</evidence>
<dbReference type="EMBL" id="JAJHVV010000004">
    <property type="protein sequence ID" value="MCK6263081.1"/>
    <property type="molecule type" value="Genomic_DNA"/>
</dbReference>
<gene>
    <name evidence="10" type="primary">pmbA</name>
    <name evidence="10" type="ORF">KP803_07320</name>
</gene>
<evidence type="ECO:0000256" key="4">
    <source>
        <dbReference type="ARBA" id="ARBA00022670"/>
    </source>
</evidence>
<dbReference type="EC" id="3.4.24.-" evidence="10"/>
<keyword evidence="5 10" id="KW-0378">Hydrolase</keyword>
<evidence type="ECO:0000259" key="8">
    <source>
        <dbReference type="Pfam" id="PF19289"/>
    </source>
</evidence>
<keyword evidence="11" id="KW-1185">Reference proteome</keyword>
<keyword evidence="4" id="KW-0645">Protease</keyword>
<dbReference type="PANTHER" id="PTHR43421:SF1">
    <property type="entry name" value="METALLOPROTEASE PMBA"/>
    <property type="match status" value="1"/>
</dbReference>
<keyword evidence="3" id="KW-0963">Cytoplasm</keyword>
<feature type="domain" description="Metalloprotease TldD/E C-terminal" evidence="8">
    <location>
        <begin position="238"/>
        <end position="446"/>
    </location>
</feature>
<dbReference type="InterPro" id="IPR002510">
    <property type="entry name" value="Metalloprtase-TldD/E_N"/>
</dbReference>
<dbReference type="GO" id="GO:0006508">
    <property type="term" value="P:proteolysis"/>
    <property type="evidence" value="ECO:0007669"/>
    <property type="project" value="UniProtKB-KW"/>
</dbReference>
<proteinExistence type="inferred from homology"/>
<feature type="domain" description="Metalloprotease TldD/E N-terminal" evidence="7">
    <location>
        <begin position="32"/>
        <end position="96"/>
    </location>
</feature>
<evidence type="ECO:0000259" key="7">
    <source>
        <dbReference type="Pfam" id="PF01523"/>
    </source>
</evidence>
<evidence type="ECO:0000313" key="10">
    <source>
        <dbReference type="EMBL" id="MCK6263081.1"/>
    </source>
</evidence>
<dbReference type="InterPro" id="IPR045569">
    <property type="entry name" value="Metalloprtase-TldD/E_C"/>
</dbReference>
<dbReference type="FunFam" id="3.30.2290.10:FF:000002">
    <property type="entry name" value="Metalloprotease PmbA homolog"/>
    <property type="match status" value="1"/>
</dbReference>
<feature type="domain" description="Metalloprotease TldD/E central" evidence="9">
    <location>
        <begin position="124"/>
        <end position="231"/>
    </location>
</feature>
<dbReference type="GO" id="GO:0008237">
    <property type="term" value="F:metallopeptidase activity"/>
    <property type="evidence" value="ECO:0007669"/>
    <property type="project" value="UniProtKB-KW"/>
</dbReference>
<dbReference type="Gene3D" id="3.30.2290.10">
    <property type="entry name" value="PmbA/TldD superfamily"/>
    <property type="match status" value="1"/>
</dbReference>